<dbReference type="EMBL" id="CAJJDN010000028">
    <property type="protein sequence ID" value="CAD8071763.1"/>
    <property type="molecule type" value="Genomic_DNA"/>
</dbReference>
<evidence type="ECO:0000256" key="1">
    <source>
        <dbReference type="ARBA" id="ARBA00022670"/>
    </source>
</evidence>
<proteinExistence type="predicted"/>
<comment type="caution">
    <text evidence="4">The sequence shown here is derived from an EMBL/GenBank/DDBJ whole genome shotgun (WGS) entry which is preliminary data.</text>
</comment>
<dbReference type="Proteomes" id="UP000692954">
    <property type="component" value="Unassembled WGS sequence"/>
</dbReference>
<protein>
    <recommendedName>
        <fullName evidence="3">Ubiquitin-like protease family profile domain-containing protein</fullName>
    </recommendedName>
</protein>
<dbReference type="GO" id="GO:0008234">
    <property type="term" value="F:cysteine-type peptidase activity"/>
    <property type="evidence" value="ECO:0007669"/>
    <property type="project" value="InterPro"/>
</dbReference>
<dbReference type="PROSITE" id="PS50600">
    <property type="entry name" value="ULP_PROTEASE"/>
    <property type="match status" value="1"/>
</dbReference>
<organism evidence="4 5">
    <name type="scientific">Paramecium sonneborni</name>
    <dbReference type="NCBI Taxonomy" id="65129"/>
    <lineage>
        <taxon>Eukaryota</taxon>
        <taxon>Sar</taxon>
        <taxon>Alveolata</taxon>
        <taxon>Ciliophora</taxon>
        <taxon>Intramacronucleata</taxon>
        <taxon>Oligohymenophorea</taxon>
        <taxon>Peniculida</taxon>
        <taxon>Parameciidae</taxon>
        <taxon>Paramecium</taxon>
    </lineage>
</organism>
<gene>
    <name evidence="4" type="ORF">PSON_ATCC_30995.1.T0280251</name>
</gene>
<dbReference type="Pfam" id="PF02902">
    <property type="entry name" value="Peptidase_C48"/>
    <property type="match status" value="1"/>
</dbReference>
<keyword evidence="1" id="KW-0645">Protease</keyword>
<evidence type="ECO:0000259" key="3">
    <source>
        <dbReference type="PROSITE" id="PS50600"/>
    </source>
</evidence>
<sequence length="302" mass="35544">MLKQIDNRKNGVTIDKEFIQILENHQYLTSPHLIFFQQVFYKYFSNRRNVFLVDCYFFAEFMPKLTSQLPSNLIDIQKLNKIKQQIDDKKLNENYLTSKSLIQTKDQKNQQIQQNSSVPENQKKQFQFEILSVNQDKQVDEGIFKMSKLESLLSSQSLNKNYQKGDSLIKYDYAYFPINLGNYHWISVLVYFREGIIIYQDSLNGYNADIIAGVERILKYKNTQKIDWKIQKNSPRQFGTSDCGVFALYALFFLYTRGELIKSDSYSQTFITRVRQNFATLAKAELIQNLNAEQVLNIVNKQ</sequence>
<reference evidence="4" key="1">
    <citation type="submission" date="2021-01" db="EMBL/GenBank/DDBJ databases">
        <authorList>
            <consortium name="Genoscope - CEA"/>
            <person name="William W."/>
        </authorList>
    </citation>
    <scope>NUCLEOTIDE SEQUENCE</scope>
</reference>
<dbReference type="AlphaFoldDB" id="A0A8S1M1W0"/>
<evidence type="ECO:0000256" key="2">
    <source>
        <dbReference type="ARBA" id="ARBA00022801"/>
    </source>
</evidence>
<evidence type="ECO:0000313" key="5">
    <source>
        <dbReference type="Proteomes" id="UP000692954"/>
    </source>
</evidence>
<keyword evidence="5" id="KW-1185">Reference proteome</keyword>
<name>A0A8S1M1W0_9CILI</name>
<dbReference type="InterPro" id="IPR003653">
    <property type="entry name" value="Peptidase_C48_C"/>
</dbReference>
<keyword evidence="2" id="KW-0378">Hydrolase</keyword>
<accession>A0A8S1M1W0</accession>
<dbReference type="GO" id="GO:0006508">
    <property type="term" value="P:proteolysis"/>
    <property type="evidence" value="ECO:0007669"/>
    <property type="project" value="UniProtKB-KW"/>
</dbReference>
<feature type="domain" description="Ubiquitin-like protease family profile" evidence="3">
    <location>
        <begin position="12"/>
        <end position="254"/>
    </location>
</feature>
<dbReference type="OrthoDB" id="312885at2759"/>
<evidence type="ECO:0000313" key="4">
    <source>
        <dbReference type="EMBL" id="CAD8071763.1"/>
    </source>
</evidence>